<dbReference type="PANTHER" id="PTHR43775:SF51">
    <property type="entry name" value="INACTIVE PHENOLPHTHIOCEROL SYNTHESIS POLYKETIDE SYNTHASE TYPE I PKS1-RELATED"/>
    <property type="match status" value="1"/>
</dbReference>
<proteinExistence type="predicted"/>
<dbReference type="Gene3D" id="3.30.70.3290">
    <property type="match status" value="1"/>
</dbReference>
<keyword evidence="1" id="KW-0808">Transferase</keyword>
<dbReference type="InterPro" id="IPR049552">
    <property type="entry name" value="PKS_DH_N"/>
</dbReference>
<dbReference type="RefSeq" id="WP_386164201.1">
    <property type="nucleotide sequence ID" value="NZ_JBHMBS010000122.1"/>
</dbReference>
<feature type="active site" description="Proton acceptor; for dehydratase activity" evidence="2">
    <location>
        <position position="90"/>
    </location>
</feature>
<dbReference type="InterPro" id="IPR020807">
    <property type="entry name" value="PKS_DH"/>
</dbReference>
<sequence>MGQLQVRGIAVDWDAFFAPARPVRVDLPTYAFQRERFWVAAQVEAGDMDAAGLEAIDHPLLSAVTEVAGGESVLFSGRLSVAAQPWLADHVVNGTVIVPGTALVELAGRAGEELGCPLVRELTLQAPLVLADEGGVRVQMVVGALQESGGRPVAIHSRAHDAQAWTLHAQGELAERADTEPGFAVAVWPPADAVAVAVEDLYERLGEIGLEYGPIFQGLARAWVRPGEVLAEIVLPEQAHADAARFGVHPALLDAALHASALGDLLPAPEPGRPYLPFAWSGVSVHAVGATTLRVRA</sequence>
<keyword evidence="5" id="KW-1185">Reference proteome</keyword>
<evidence type="ECO:0000313" key="4">
    <source>
        <dbReference type="EMBL" id="MFB9682514.1"/>
    </source>
</evidence>
<dbReference type="SMART" id="SM00826">
    <property type="entry name" value="PKS_DH"/>
    <property type="match status" value="1"/>
</dbReference>
<comment type="caution">
    <text evidence="4">The sequence shown here is derived from an EMBL/GenBank/DDBJ whole genome shotgun (WGS) entry which is preliminary data.</text>
</comment>
<evidence type="ECO:0000313" key="5">
    <source>
        <dbReference type="Proteomes" id="UP001589610"/>
    </source>
</evidence>
<dbReference type="Proteomes" id="UP001589610">
    <property type="component" value="Unassembled WGS sequence"/>
</dbReference>
<dbReference type="InterPro" id="IPR049551">
    <property type="entry name" value="PKS_DH_C"/>
</dbReference>
<dbReference type="InterPro" id="IPR050091">
    <property type="entry name" value="PKS_NRPS_Biosynth_Enz"/>
</dbReference>
<dbReference type="InterPro" id="IPR042104">
    <property type="entry name" value="PKS_dehydratase_sf"/>
</dbReference>
<organism evidence="4 5">
    <name type="scientific">Streptosporangium vulgare</name>
    <dbReference type="NCBI Taxonomy" id="46190"/>
    <lineage>
        <taxon>Bacteria</taxon>
        <taxon>Bacillati</taxon>
        <taxon>Actinomycetota</taxon>
        <taxon>Actinomycetes</taxon>
        <taxon>Streptosporangiales</taxon>
        <taxon>Streptosporangiaceae</taxon>
        <taxon>Streptosporangium</taxon>
    </lineage>
</organism>
<name>A0ABV5TTR3_9ACTN</name>
<dbReference type="PROSITE" id="PS52019">
    <property type="entry name" value="PKS_MFAS_DH"/>
    <property type="match status" value="1"/>
</dbReference>
<dbReference type="InterPro" id="IPR049900">
    <property type="entry name" value="PKS_mFAS_DH"/>
</dbReference>
<feature type="region of interest" description="C-terminal hotdog fold" evidence="2">
    <location>
        <begin position="193"/>
        <end position="297"/>
    </location>
</feature>
<feature type="active site" description="Proton donor; for dehydratase activity" evidence="2">
    <location>
        <position position="254"/>
    </location>
</feature>
<protein>
    <submittedName>
        <fullName evidence="4">Polyketide synthase dehydratase domain-containing protein</fullName>
    </submittedName>
</protein>
<feature type="region of interest" description="N-terminal hotdog fold" evidence="2">
    <location>
        <begin position="58"/>
        <end position="180"/>
    </location>
</feature>
<evidence type="ECO:0000259" key="3">
    <source>
        <dbReference type="PROSITE" id="PS52019"/>
    </source>
</evidence>
<dbReference type="EMBL" id="JBHMBS010000122">
    <property type="protein sequence ID" value="MFB9682514.1"/>
    <property type="molecule type" value="Genomic_DNA"/>
</dbReference>
<dbReference type="PANTHER" id="PTHR43775">
    <property type="entry name" value="FATTY ACID SYNTHASE"/>
    <property type="match status" value="1"/>
</dbReference>
<dbReference type="Gene3D" id="3.10.129.110">
    <property type="entry name" value="Polyketide synthase dehydratase"/>
    <property type="match status" value="1"/>
</dbReference>
<dbReference type="Pfam" id="PF14765">
    <property type="entry name" value="PS-DH"/>
    <property type="match status" value="1"/>
</dbReference>
<dbReference type="Pfam" id="PF21089">
    <property type="entry name" value="PKS_DH_N"/>
    <property type="match status" value="1"/>
</dbReference>
<feature type="non-terminal residue" evidence="4">
    <location>
        <position position="297"/>
    </location>
</feature>
<feature type="domain" description="PKS/mFAS DH" evidence="3">
    <location>
        <begin position="58"/>
        <end position="297"/>
    </location>
</feature>
<accession>A0ABV5TTR3</accession>
<reference evidence="4 5" key="1">
    <citation type="submission" date="2024-09" db="EMBL/GenBank/DDBJ databases">
        <authorList>
            <person name="Sun Q."/>
            <person name="Mori K."/>
        </authorList>
    </citation>
    <scope>NUCLEOTIDE SEQUENCE [LARGE SCALE GENOMIC DNA]</scope>
    <source>
        <strain evidence="4 5">JCM 3028</strain>
    </source>
</reference>
<gene>
    <name evidence="4" type="ORF">ACFFRH_44255</name>
</gene>
<evidence type="ECO:0000256" key="1">
    <source>
        <dbReference type="ARBA" id="ARBA00022679"/>
    </source>
</evidence>
<evidence type="ECO:0000256" key="2">
    <source>
        <dbReference type="PROSITE-ProRule" id="PRU01363"/>
    </source>
</evidence>